<dbReference type="STRING" id="1384056.N787_03160"/>
<organism evidence="1 2">
    <name type="scientific">Arenimonas metalli CF5-1</name>
    <dbReference type="NCBI Taxonomy" id="1384056"/>
    <lineage>
        <taxon>Bacteria</taxon>
        <taxon>Pseudomonadati</taxon>
        <taxon>Pseudomonadota</taxon>
        <taxon>Gammaproteobacteria</taxon>
        <taxon>Lysobacterales</taxon>
        <taxon>Lysobacteraceae</taxon>
        <taxon>Arenimonas</taxon>
    </lineage>
</organism>
<dbReference type="eggNOG" id="ENOG50344TF">
    <property type="taxonomic scope" value="Bacteria"/>
</dbReference>
<dbReference type="AlphaFoldDB" id="A0A091BLD4"/>
<proteinExistence type="predicted"/>
<name>A0A091BLD4_9GAMM</name>
<keyword evidence="2" id="KW-1185">Reference proteome</keyword>
<accession>A0A091BLD4</accession>
<evidence type="ECO:0000313" key="2">
    <source>
        <dbReference type="Proteomes" id="UP000029393"/>
    </source>
</evidence>
<sequence>MKWVTRILQALALLVVLAMVLTATLRWFALDDEARDDVAMLMAPGPEASGDNGFAVLLLSNHEVPEARFDEVMAGEVARFEAFERVNREAMLAMARTSPQSSPMGLAYRLLEDGGFPAREPVPLNNAGCSLRGVGCLDKVRDDPEAIRALLATAGDRTGLATRALASGHIRSPYPRGFQAPLPPYQNLRLPLIAAALDGVEGRVPAAMSRACGVLADARRHAARADDLVQKAVMMLLGNGAAELLLDLRRASPDTPLPPSCAEALVPVQDGHYLLCEVLRDEFRMASRMARQIDEALAARRNPRDLFLRFTAIDAGVHDAWIAPRYADTCRDAYRAKLLAGEVPPTQGTTIGLSNPTCWGAVISCTLARATQLNVERYQAQALDSAATLRLQLAALAVLDGRLPRAQAAAASSSPGYGLPQATDEELAITLKAPVRKDQPRYTVRF</sequence>
<dbReference type="EMBL" id="AVCK01000033">
    <property type="protein sequence ID" value="KFN45140.1"/>
    <property type="molecule type" value="Genomic_DNA"/>
</dbReference>
<reference evidence="1 2" key="1">
    <citation type="submission" date="2013-09" db="EMBL/GenBank/DDBJ databases">
        <title>Genome sequencing of Arenimonas metalli.</title>
        <authorList>
            <person name="Chen F."/>
            <person name="Wang G."/>
        </authorList>
    </citation>
    <scope>NUCLEOTIDE SEQUENCE [LARGE SCALE GENOMIC DNA]</scope>
    <source>
        <strain evidence="1 2">CF5-1</strain>
    </source>
</reference>
<protein>
    <submittedName>
        <fullName evidence="1">Uncharacterized protein</fullName>
    </submittedName>
</protein>
<dbReference type="PATRIC" id="fig|1384056.3.peg.2033"/>
<dbReference type="Proteomes" id="UP000029393">
    <property type="component" value="Unassembled WGS sequence"/>
</dbReference>
<evidence type="ECO:0000313" key="1">
    <source>
        <dbReference type="EMBL" id="KFN45140.1"/>
    </source>
</evidence>
<dbReference type="RefSeq" id="WP_034213671.1">
    <property type="nucleotide sequence ID" value="NZ_AVCK01000033.1"/>
</dbReference>
<dbReference type="OrthoDB" id="5992849at2"/>
<gene>
    <name evidence="1" type="ORF">N787_03160</name>
</gene>
<comment type="caution">
    <text evidence="1">The sequence shown here is derived from an EMBL/GenBank/DDBJ whole genome shotgun (WGS) entry which is preliminary data.</text>
</comment>